<proteinExistence type="predicted"/>
<gene>
    <name evidence="1" type="ORF">E4167_29860</name>
</gene>
<dbReference type="PANTHER" id="PTHR36154">
    <property type="entry name" value="DNA-BINDING TRANSCRIPTIONAL ACTIVATOR ALPA"/>
    <property type="match status" value="1"/>
</dbReference>
<evidence type="ECO:0000313" key="1">
    <source>
        <dbReference type="EMBL" id="QCG68165.1"/>
    </source>
</evidence>
<reference evidence="2" key="1">
    <citation type="submission" date="2019-04" db="EMBL/GenBank/DDBJ databases">
        <title>Complete genome sequence of Pseudomonas veronii strain PVy, a versatile degrader capable of using multiple contaminants as sole carbon sources.</title>
        <authorList>
            <person name="Lopez-Echartea E."/>
            <person name="Ridl J."/>
            <person name="Pajer P."/>
            <person name="Strejcek M."/>
            <person name="Suman J."/>
            <person name="Uhlik O."/>
        </authorList>
    </citation>
    <scope>NUCLEOTIDE SEQUENCE [LARGE SCALE GENOMIC DNA]</scope>
    <source>
        <strain evidence="2">Pvy</strain>
    </source>
</reference>
<dbReference type="Gene3D" id="1.10.238.160">
    <property type="match status" value="1"/>
</dbReference>
<name>A0A4P7YAY1_PSEVE</name>
<dbReference type="EMBL" id="CP039631">
    <property type="protein sequence ID" value="QCG68165.1"/>
    <property type="molecule type" value="Genomic_DNA"/>
</dbReference>
<accession>A0A4P7YAY1</accession>
<dbReference type="InterPro" id="IPR052931">
    <property type="entry name" value="Prophage_regulatory_activator"/>
</dbReference>
<dbReference type="AlphaFoldDB" id="A0A4P7YAY1"/>
<evidence type="ECO:0000313" key="2">
    <source>
        <dbReference type="Proteomes" id="UP000298274"/>
    </source>
</evidence>
<organism evidence="1 2">
    <name type="scientific">Pseudomonas veronii</name>
    <dbReference type="NCBI Taxonomy" id="76761"/>
    <lineage>
        <taxon>Bacteria</taxon>
        <taxon>Pseudomonadati</taxon>
        <taxon>Pseudomonadota</taxon>
        <taxon>Gammaproteobacteria</taxon>
        <taxon>Pseudomonadales</taxon>
        <taxon>Pseudomonadaceae</taxon>
        <taxon>Pseudomonas</taxon>
    </lineage>
</organism>
<dbReference type="Proteomes" id="UP000298274">
    <property type="component" value="Chromosome"/>
</dbReference>
<dbReference type="RefSeq" id="WP_046481921.1">
    <property type="nucleotide sequence ID" value="NZ_CP039631.3"/>
</dbReference>
<protein>
    <submittedName>
        <fullName evidence="1">AlpA family phage regulatory protein</fullName>
    </submittedName>
</protein>
<dbReference type="PANTHER" id="PTHR36154:SF1">
    <property type="entry name" value="DNA-BINDING TRANSCRIPTIONAL ACTIVATOR ALPA"/>
    <property type="match status" value="1"/>
</dbReference>
<dbReference type="InterPro" id="IPR010260">
    <property type="entry name" value="AlpA"/>
</dbReference>
<sequence>MPIQLPASEATTTPQIERHIMRRDEVERKTGFKRAHIYNMMKEGRFPQAKRIGLRAVGWDSLEIEQWVTERLAQQD</sequence>
<dbReference type="Pfam" id="PF05930">
    <property type="entry name" value="Phage_AlpA"/>
    <property type="match status" value="1"/>
</dbReference>